<dbReference type="InterPro" id="IPR050508">
    <property type="entry name" value="Methyltransf_Superfamily"/>
</dbReference>
<dbReference type="EMBL" id="MHLL01000011">
    <property type="protein sequence ID" value="OGZ10214.1"/>
    <property type="molecule type" value="Genomic_DNA"/>
</dbReference>
<dbReference type="CDD" id="cd02440">
    <property type="entry name" value="AdoMet_MTases"/>
    <property type="match status" value="1"/>
</dbReference>
<evidence type="ECO:0000313" key="2">
    <source>
        <dbReference type="EMBL" id="OGZ10214.1"/>
    </source>
</evidence>
<dbReference type="InterPro" id="IPR029063">
    <property type="entry name" value="SAM-dependent_MTases_sf"/>
</dbReference>
<name>A0A1G2D9A2_9BACT</name>
<dbReference type="GO" id="GO:0008168">
    <property type="term" value="F:methyltransferase activity"/>
    <property type="evidence" value="ECO:0007669"/>
    <property type="project" value="TreeGrafter"/>
</dbReference>
<evidence type="ECO:0000259" key="1">
    <source>
        <dbReference type="Pfam" id="PF13649"/>
    </source>
</evidence>
<protein>
    <recommendedName>
        <fullName evidence="1">Methyltransferase domain-containing protein</fullName>
    </recommendedName>
</protein>
<sequence length="240" mass="28180">MSKHKEFWDKEYKTSEHLTLSDEPAEDLEKFCRWSERNYGRRFLNPLACVLDLGCGNGRNLIFLARTYGMRGVGYDVSSEAIKLAERTSSLIVKEGGRAKDLPITYTVRSIEEQIDLPDGSVNLVLDMMTSHFLREKEREALRVEILRVLKPEGWLFFKSFLADQDLHVRRLLKESPADEKDSYIHPKLGVYEHVWTEGTLREFFDPHFDIQKIERSHKHMNRGRAFKRRTITAYLQKPF</sequence>
<dbReference type="PANTHER" id="PTHR42912">
    <property type="entry name" value="METHYLTRANSFERASE"/>
    <property type="match status" value="1"/>
</dbReference>
<dbReference type="SUPFAM" id="SSF53335">
    <property type="entry name" value="S-adenosyl-L-methionine-dependent methyltransferases"/>
    <property type="match status" value="1"/>
</dbReference>
<proteinExistence type="predicted"/>
<accession>A0A1G2D9A2</accession>
<feature type="domain" description="Methyltransferase" evidence="1">
    <location>
        <begin position="50"/>
        <end position="154"/>
    </location>
</feature>
<organism evidence="2 3">
    <name type="scientific">Candidatus Lloydbacteria bacterium RIFCSPHIGHO2_02_FULL_50_13</name>
    <dbReference type="NCBI Taxonomy" id="1798661"/>
    <lineage>
        <taxon>Bacteria</taxon>
        <taxon>Candidatus Lloydiibacteriota</taxon>
    </lineage>
</organism>
<reference evidence="2 3" key="1">
    <citation type="journal article" date="2016" name="Nat. Commun.">
        <title>Thousands of microbial genomes shed light on interconnected biogeochemical processes in an aquifer system.</title>
        <authorList>
            <person name="Anantharaman K."/>
            <person name="Brown C.T."/>
            <person name="Hug L.A."/>
            <person name="Sharon I."/>
            <person name="Castelle C.J."/>
            <person name="Probst A.J."/>
            <person name="Thomas B.C."/>
            <person name="Singh A."/>
            <person name="Wilkins M.J."/>
            <person name="Karaoz U."/>
            <person name="Brodie E.L."/>
            <person name="Williams K.H."/>
            <person name="Hubbard S.S."/>
            <person name="Banfield J.F."/>
        </authorList>
    </citation>
    <scope>NUCLEOTIDE SEQUENCE [LARGE SCALE GENOMIC DNA]</scope>
</reference>
<dbReference type="Gene3D" id="3.40.50.150">
    <property type="entry name" value="Vaccinia Virus protein VP39"/>
    <property type="match status" value="1"/>
</dbReference>
<dbReference type="Pfam" id="PF13649">
    <property type="entry name" value="Methyltransf_25"/>
    <property type="match status" value="1"/>
</dbReference>
<dbReference type="AlphaFoldDB" id="A0A1G2D9A2"/>
<dbReference type="InterPro" id="IPR041698">
    <property type="entry name" value="Methyltransf_25"/>
</dbReference>
<comment type="caution">
    <text evidence="2">The sequence shown here is derived from an EMBL/GenBank/DDBJ whole genome shotgun (WGS) entry which is preliminary data.</text>
</comment>
<dbReference type="Proteomes" id="UP000177996">
    <property type="component" value="Unassembled WGS sequence"/>
</dbReference>
<evidence type="ECO:0000313" key="3">
    <source>
        <dbReference type="Proteomes" id="UP000177996"/>
    </source>
</evidence>
<dbReference type="STRING" id="1798661.A3D65_03920"/>
<gene>
    <name evidence="2" type="ORF">A3D65_03920</name>
</gene>